<comment type="caution">
    <text evidence="3">The sequence shown here is derived from an EMBL/GenBank/DDBJ whole genome shotgun (WGS) entry which is preliminary data.</text>
</comment>
<evidence type="ECO:0000256" key="1">
    <source>
        <dbReference type="ARBA" id="ARBA00022737"/>
    </source>
</evidence>
<dbReference type="RefSeq" id="WP_161444340.1">
    <property type="nucleotide sequence ID" value="NZ_WXWW01000138.1"/>
</dbReference>
<evidence type="ECO:0000256" key="2">
    <source>
        <dbReference type="PROSITE-ProRule" id="PRU00504"/>
    </source>
</evidence>
<dbReference type="GO" id="GO:0061630">
    <property type="term" value="F:ubiquitin protein ligase activity"/>
    <property type="evidence" value="ECO:0007669"/>
    <property type="project" value="TreeGrafter"/>
</dbReference>
<dbReference type="InterPro" id="IPR050952">
    <property type="entry name" value="TRIM-NHL_E3_ligases"/>
</dbReference>
<dbReference type="InterPro" id="IPR001258">
    <property type="entry name" value="NHL_repeat"/>
</dbReference>
<evidence type="ECO:0000313" key="4">
    <source>
        <dbReference type="Proteomes" id="UP000465712"/>
    </source>
</evidence>
<dbReference type="CDD" id="cd05819">
    <property type="entry name" value="NHL"/>
    <property type="match status" value="2"/>
</dbReference>
<dbReference type="EMBL" id="WXWW01000138">
    <property type="protein sequence ID" value="NAW65330.1"/>
    <property type="molecule type" value="Genomic_DNA"/>
</dbReference>
<dbReference type="GO" id="GO:0000209">
    <property type="term" value="P:protein polyubiquitination"/>
    <property type="evidence" value="ECO:0007669"/>
    <property type="project" value="TreeGrafter"/>
</dbReference>
<sequence>MGIQFLASIGSVHTSLPTLPCTAFGNVSLNTPVGNCIDHFGHIWLADTAHNRLLVFDSDMEQVLATYGTTGDGEQQFNMPFRVCPHPDKNWIYVSDIGNRRIHILEYDKSLSIRSVKRFGDAPDIALKGPNGMALYQGELCVADEFYEGEGGASRLVVFSEDGEYRRAIHHIETDSEPLHFLWPQGMSLDDKGYLYIANTGFATVVRCDWQGKGVPFSASGRCYIDNLALARDVSVAQNRILVPGAEANTISVYDMDGRYQGALGGFFSPVQITAVHHSKRLLITEPFLASLQLHSVDLAQVSSGERVSSRVLTTVGDERDNPGQFHFITAVAGTVNAAAKAETSSPFKRMFEHWYTHQLTLQETWLKAFQPAAMPAWWNLAVSTQLEWVQRWQQTWIRVMLNDKFDNPGKVLWMVDAGNFQLQASENGAQDSASPASLPLMPGSLGIVAYQPAQPLPGQLDADVPLIIVGNYLSGIVTIFQYDGRIGELVPYTSFGGMGRLPWQFNKPQGLAVDPLTNDIFIADSGNNRVARWRLHPSGIVGLVEVFGELGQGNGQFHTPTDVAVCDSGRLYITDQNNNRIQVFDNELNWQYSFGQPGYSINSDHFLLPTSIDYDNQHLFVSDLVNRAIKVFDVNGTFIDSFSGFGADTNKGQLWMPYLLHARDNHIYLPDCALNRINVYRFEHH</sequence>
<dbReference type="PANTHER" id="PTHR24104:SF25">
    <property type="entry name" value="PROTEIN LIN-41"/>
    <property type="match status" value="1"/>
</dbReference>
<dbReference type="Gene3D" id="2.120.10.30">
    <property type="entry name" value="TolB, C-terminal domain"/>
    <property type="match status" value="3"/>
</dbReference>
<dbReference type="SUPFAM" id="SSF63825">
    <property type="entry name" value="YWTD domain"/>
    <property type="match status" value="1"/>
</dbReference>
<dbReference type="Proteomes" id="UP000465712">
    <property type="component" value="Unassembled WGS sequence"/>
</dbReference>
<proteinExistence type="predicted"/>
<feature type="repeat" description="NHL" evidence="2">
    <location>
        <begin position="545"/>
        <end position="588"/>
    </location>
</feature>
<dbReference type="InterPro" id="IPR011042">
    <property type="entry name" value="6-blade_b-propeller_TolB-like"/>
</dbReference>
<dbReference type="AlphaFoldDB" id="A0A7X5ATW6"/>
<accession>A0A7X5ATW6</accession>
<dbReference type="PROSITE" id="PS51125">
    <property type="entry name" value="NHL"/>
    <property type="match status" value="2"/>
</dbReference>
<reference evidence="3 4" key="1">
    <citation type="submission" date="2017-05" db="EMBL/GenBank/DDBJ databases">
        <title>High clonality and local adaptation shapes Vibrionaceae linages within an endangered oasis.</title>
        <authorList>
            <person name="Vazquez-Rosas-Landa M."/>
        </authorList>
    </citation>
    <scope>NUCLEOTIDE SEQUENCE [LARGE SCALE GENOMIC DNA]</scope>
    <source>
        <strain evidence="3 4">P46_P4S1P180</strain>
    </source>
</reference>
<keyword evidence="1" id="KW-0677">Repeat</keyword>
<dbReference type="GO" id="GO:0043161">
    <property type="term" value="P:proteasome-mediated ubiquitin-dependent protein catabolic process"/>
    <property type="evidence" value="ECO:0007669"/>
    <property type="project" value="TreeGrafter"/>
</dbReference>
<evidence type="ECO:0000313" key="3">
    <source>
        <dbReference type="EMBL" id="NAW65330.1"/>
    </source>
</evidence>
<feature type="repeat" description="NHL" evidence="2">
    <location>
        <begin position="494"/>
        <end position="531"/>
    </location>
</feature>
<evidence type="ECO:0008006" key="5">
    <source>
        <dbReference type="Google" id="ProtNLM"/>
    </source>
</evidence>
<dbReference type="SUPFAM" id="SSF101898">
    <property type="entry name" value="NHL repeat"/>
    <property type="match status" value="1"/>
</dbReference>
<dbReference type="Pfam" id="PF01436">
    <property type="entry name" value="NHL"/>
    <property type="match status" value="2"/>
</dbReference>
<dbReference type="PANTHER" id="PTHR24104">
    <property type="entry name" value="E3 UBIQUITIN-PROTEIN LIGASE NHLRC1-RELATED"/>
    <property type="match status" value="1"/>
</dbReference>
<dbReference type="GO" id="GO:0008270">
    <property type="term" value="F:zinc ion binding"/>
    <property type="evidence" value="ECO:0007669"/>
    <property type="project" value="UniProtKB-KW"/>
</dbReference>
<gene>
    <name evidence="3" type="ORF">CAG72_08880</name>
</gene>
<organism evidence="3 4">
    <name type="scientific">Photobacterium halotolerans</name>
    <dbReference type="NCBI Taxonomy" id="265726"/>
    <lineage>
        <taxon>Bacteria</taxon>
        <taxon>Pseudomonadati</taxon>
        <taxon>Pseudomonadota</taxon>
        <taxon>Gammaproteobacteria</taxon>
        <taxon>Vibrionales</taxon>
        <taxon>Vibrionaceae</taxon>
        <taxon>Photobacterium</taxon>
    </lineage>
</organism>
<name>A0A7X5ATW6_9GAMM</name>
<protein>
    <recommendedName>
        <fullName evidence="5">SMP-30/Gluconolactonase/LRE-like region domain-containing protein</fullName>
    </recommendedName>
</protein>